<keyword evidence="2" id="KW-0472">Membrane</keyword>
<keyword evidence="4" id="KW-1185">Reference proteome</keyword>
<keyword evidence="2" id="KW-1133">Transmembrane helix</keyword>
<dbReference type="PANTHER" id="PTHR46145">
    <property type="entry name" value="HEPARANASE"/>
    <property type="match status" value="1"/>
</dbReference>
<dbReference type="RefSeq" id="XP_014245558.1">
    <property type="nucleotide sequence ID" value="XM_014390072.2"/>
</dbReference>
<reference evidence="3" key="1">
    <citation type="submission" date="2022-01" db="UniProtKB">
        <authorList>
            <consortium name="EnsemblMetazoa"/>
        </authorList>
    </citation>
    <scope>IDENTIFICATION</scope>
</reference>
<organism evidence="3 4">
    <name type="scientific">Cimex lectularius</name>
    <name type="common">Bed bug</name>
    <name type="synonym">Acanthia lectularia</name>
    <dbReference type="NCBI Taxonomy" id="79782"/>
    <lineage>
        <taxon>Eukaryota</taxon>
        <taxon>Metazoa</taxon>
        <taxon>Ecdysozoa</taxon>
        <taxon>Arthropoda</taxon>
        <taxon>Hexapoda</taxon>
        <taxon>Insecta</taxon>
        <taxon>Pterygota</taxon>
        <taxon>Neoptera</taxon>
        <taxon>Paraneoptera</taxon>
        <taxon>Hemiptera</taxon>
        <taxon>Heteroptera</taxon>
        <taxon>Panheteroptera</taxon>
        <taxon>Cimicomorpha</taxon>
        <taxon>Cimicidae</taxon>
        <taxon>Cimex</taxon>
    </lineage>
</organism>
<dbReference type="KEGG" id="clec:106664391"/>
<dbReference type="Proteomes" id="UP000494040">
    <property type="component" value="Unassembled WGS sequence"/>
</dbReference>
<dbReference type="OrthoDB" id="726732at2759"/>
<comment type="similarity">
    <text evidence="1">Belongs to the glycosyl hydrolase 79 family.</text>
</comment>
<dbReference type="AlphaFoldDB" id="A0A8I6RHP5"/>
<dbReference type="SUPFAM" id="SSF51445">
    <property type="entry name" value="(Trans)glycosidases"/>
    <property type="match status" value="1"/>
</dbReference>
<sequence>MRCLCTDSLFRCNFTLVILLVLSVSIYIFVMVHIQMSTRFNPAVEIEPLDRIFNFNLSLDKLVHRTHKRYLSFMLDSSFVQRGLKKPSLRTKSLITRISHLSGGYLRIGGYAADLLVFSIMFQSPGDHYLKPDGGYCSFEQVMCHNSKHLRKFAMSADSWTDINLFTNQTGLKLIFNLNALMRGDRRWNSSNAEFLMDIAYANQHEIDWELGNEPNSYPFKFDAEVTPEELAYDFGTLRQLLNKYTIYKQSLLIGPDITHPRPSKLGPAKYLEEFLVSKPEIDVVSWHHYYTGSNATVQDFLNVETLNSFQQSARIVNEIVRRQAPQKQIWLTESGSAYGGGVEGLSDKFISSFLWMDRLGSAAKNNISVVVRQSLFHPFYSLLDEDTLFPNPDYWVSVLFKTFVGQGVLNIDCLDENYDETLRVYAHCGKGKRKNPVLFGLNISNHSQGIGLKLNTTGNFYSLTTPHLASSVVHLNGKLLELVFFDQLPSFIPVKIVVNSKNPVPILPYSLFFLVLDISVPVC</sequence>
<name>A0A8I6RHP5_CIMLE</name>
<accession>A0A8I6RHP5</accession>
<dbReference type="GO" id="GO:0005615">
    <property type="term" value="C:extracellular space"/>
    <property type="evidence" value="ECO:0007669"/>
    <property type="project" value="TreeGrafter"/>
</dbReference>
<feature type="transmembrane region" description="Helical" evidence="2">
    <location>
        <begin position="12"/>
        <end position="34"/>
    </location>
</feature>
<dbReference type="OMA" id="WDEVNEF"/>
<dbReference type="Pfam" id="PF03662">
    <property type="entry name" value="Glyco_hydro_79n"/>
    <property type="match status" value="1"/>
</dbReference>
<evidence type="ECO:0000256" key="2">
    <source>
        <dbReference type="SAM" id="Phobius"/>
    </source>
</evidence>
<dbReference type="EnsemblMetazoa" id="XM_014390072.2">
    <property type="protein sequence ID" value="XP_014245558.1"/>
    <property type="gene ID" value="LOC106664391"/>
</dbReference>
<dbReference type="InterPro" id="IPR017853">
    <property type="entry name" value="GH"/>
</dbReference>
<dbReference type="PANTHER" id="PTHR46145:SF4">
    <property type="entry name" value="HEPARANASE"/>
    <property type="match status" value="1"/>
</dbReference>
<dbReference type="GO" id="GO:0016020">
    <property type="term" value="C:membrane"/>
    <property type="evidence" value="ECO:0007669"/>
    <property type="project" value="InterPro"/>
</dbReference>
<protein>
    <recommendedName>
        <fullName evidence="5">Heparanase</fullName>
    </recommendedName>
</protein>
<evidence type="ECO:0000313" key="4">
    <source>
        <dbReference type="Proteomes" id="UP000494040"/>
    </source>
</evidence>
<evidence type="ECO:0000256" key="1">
    <source>
        <dbReference type="ARBA" id="ARBA00009800"/>
    </source>
</evidence>
<proteinExistence type="inferred from homology"/>
<dbReference type="GO" id="GO:0016798">
    <property type="term" value="F:hydrolase activity, acting on glycosyl bonds"/>
    <property type="evidence" value="ECO:0007669"/>
    <property type="project" value="InterPro"/>
</dbReference>
<evidence type="ECO:0000313" key="3">
    <source>
        <dbReference type="EnsemblMetazoa" id="XP_014245558.1"/>
    </source>
</evidence>
<dbReference type="Gene3D" id="3.20.20.80">
    <property type="entry name" value="Glycosidases"/>
    <property type="match status" value="1"/>
</dbReference>
<dbReference type="InterPro" id="IPR005199">
    <property type="entry name" value="Glyco_hydro_79"/>
</dbReference>
<evidence type="ECO:0008006" key="5">
    <source>
        <dbReference type="Google" id="ProtNLM"/>
    </source>
</evidence>
<keyword evidence="2" id="KW-0812">Transmembrane</keyword>
<dbReference type="GeneID" id="106664391"/>
<dbReference type="GO" id="GO:0031012">
    <property type="term" value="C:extracellular matrix"/>
    <property type="evidence" value="ECO:0007669"/>
    <property type="project" value="TreeGrafter"/>
</dbReference>